<evidence type="ECO:0000256" key="1">
    <source>
        <dbReference type="SAM" id="MobiDB-lite"/>
    </source>
</evidence>
<reference evidence="2" key="1">
    <citation type="submission" date="2018-05" db="EMBL/GenBank/DDBJ databases">
        <authorList>
            <person name="Lanie J.A."/>
            <person name="Ng W.-L."/>
            <person name="Kazmierczak K.M."/>
            <person name="Andrzejewski T.M."/>
            <person name="Davidsen T.M."/>
            <person name="Wayne K.J."/>
            <person name="Tettelin H."/>
            <person name="Glass J.I."/>
            <person name="Rusch D."/>
            <person name="Podicherti R."/>
            <person name="Tsui H.-C.T."/>
            <person name="Winkler M.E."/>
        </authorList>
    </citation>
    <scope>NUCLEOTIDE SEQUENCE</scope>
</reference>
<gene>
    <name evidence="2" type="ORF">METZ01_LOCUS131244</name>
</gene>
<protein>
    <submittedName>
        <fullName evidence="2">Uncharacterized protein</fullName>
    </submittedName>
</protein>
<accession>A0A381YN64</accession>
<feature type="region of interest" description="Disordered" evidence="1">
    <location>
        <begin position="24"/>
        <end position="61"/>
    </location>
</feature>
<evidence type="ECO:0000313" key="2">
    <source>
        <dbReference type="EMBL" id="SVA78390.1"/>
    </source>
</evidence>
<sequence>TARPAQSGSCSGWRSAAIVPVAAGTPAFPPVNWSARRTPTRSWQASTWPHSRPCPTIGPPP</sequence>
<dbReference type="AlphaFoldDB" id="A0A381YN64"/>
<feature type="non-terminal residue" evidence="2">
    <location>
        <position position="61"/>
    </location>
</feature>
<proteinExistence type="predicted"/>
<feature type="non-terminal residue" evidence="2">
    <location>
        <position position="1"/>
    </location>
</feature>
<organism evidence="2">
    <name type="scientific">marine metagenome</name>
    <dbReference type="NCBI Taxonomy" id="408172"/>
    <lineage>
        <taxon>unclassified sequences</taxon>
        <taxon>metagenomes</taxon>
        <taxon>ecological metagenomes</taxon>
    </lineage>
</organism>
<name>A0A381YN64_9ZZZZ</name>
<dbReference type="EMBL" id="UINC01018625">
    <property type="protein sequence ID" value="SVA78390.1"/>
    <property type="molecule type" value="Genomic_DNA"/>
</dbReference>
<feature type="compositionally biased region" description="Polar residues" evidence="1">
    <location>
        <begin position="35"/>
        <end position="49"/>
    </location>
</feature>